<dbReference type="AlphaFoldDB" id="A0A0E9XIZ5"/>
<name>A0A0E9XIZ5_ANGAN</name>
<reference evidence="2" key="1">
    <citation type="submission" date="2014-11" db="EMBL/GenBank/DDBJ databases">
        <authorList>
            <person name="Amaro Gonzalez C."/>
        </authorList>
    </citation>
    <scope>NUCLEOTIDE SEQUENCE</scope>
</reference>
<dbReference type="EMBL" id="GBXM01006795">
    <property type="protein sequence ID" value="JAI01783.1"/>
    <property type="molecule type" value="Transcribed_RNA"/>
</dbReference>
<organism evidence="2">
    <name type="scientific">Anguilla anguilla</name>
    <name type="common">European freshwater eel</name>
    <name type="synonym">Muraena anguilla</name>
    <dbReference type="NCBI Taxonomy" id="7936"/>
    <lineage>
        <taxon>Eukaryota</taxon>
        <taxon>Metazoa</taxon>
        <taxon>Chordata</taxon>
        <taxon>Craniata</taxon>
        <taxon>Vertebrata</taxon>
        <taxon>Euteleostomi</taxon>
        <taxon>Actinopterygii</taxon>
        <taxon>Neopterygii</taxon>
        <taxon>Teleostei</taxon>
        <taxon>Anguilliformes</taxon>
        <taxon>Anguillidae</taxon>
        <taxon>Anguilla</taxon>
    </lineage>
</organism>
<dbReference type="EMBL" id="GBXM01006797">
    <property type="protein sequence ID" value="JAI01781.1"/>
    <property type="molecule type" value="Transcribed_RNA"/>
</dbReference>
<evidence type="ECO:0000313" key="2">
    <source>
        <dbReference type="EMBL" id="JAI01781.1"/>
    </source>
</evidence>
<reference evidence="2" key="2">
    <citation type="journal article" date="2015" name="Fish Shellfish Immunol.">
        <title>Early steps in the European eel (Anguilla anguilla)-Vibrio vulnificus interaction in the gills: Role of the RtxA13 toxin.</title>
        <authorList>
            <person name="Callol A."/>
            <person name="Pajuelo D."/>
            <person name="Ebbesson L."/>
            <person name="Teles M."/>
            <person name="MacKenzie S."/>
            <person name="Amaro C."/>
        </authorList>
    </citation>
    <scope>NUCLEOTIDE SEQUENCE</scope>
</reference>
<accession>A0A0E9XIZ5</accession>
<feature type="region of interest" description="Disordered" evidence="1">
    <location>
        <begin position="1"/>
        <end position="29"/>
    </location>
</feature>
<proteinExistence type="predicted"/>
<protein>
    <submittedName>
        <fullName evidence="2">Uncharacterized protein</fullName>
    </submittedName>
</protein>
<sequence length="29" mass="3203">MQIAYTSFSDDIVSKSQSNKATTPVQHCD</sequence>
<evidence type="ECO:0000256" key="1">
    <source>
        <dbReference type="SAM" id="MobiDB-lite"/>
    </source>
</evidence>